<sequence>MSSPCMDCRKTEIAVTHKNTNDLRNGKKHGRLNDLQSKVMESFPFKLHWIFGYDTNVPVLNTSSATIKGIFFVAGSVGVCYNWVENSQFMFSGHINDISSVAITEDKTYIATADYGRQNSLIIWNARNRNIAFFISEHFPHLGVIWMCFSEDGNILLTLSGGIPQELSLWKWKLLETAPYFTYTFKEDNQFQHFATFHSKEPSHFATCSKRDVYFFKEAEGRIASSVLNLERLYDEKACKQAGDFTQTIFLPMSSLAITGTTKGKIILWSCPLHSKEKTAQINASGFTLDPKQRVCLRTMQIFAAPCSITFLATCGDLIVAGTSESKVCFFDEKFVLRWSIEVREGPIVSVSFNFKPRFTFKQAVLKALGKKLKKESLLERNDFVVCTSNGYIGYVNISSSEIDDIVFGTSYPIRSVTIHPSRNYMYIGDYNGGLQKWDYDTKTLIYKDLFQESDVQIECLSIDSNGSYVACGLLNGKVIIFDAVSFAAKPCFTADIGHRLTMVKFSPDPQHLIVTDDASYVSRYQLHLIVPPEVYQMLSKDKAPPEEPVWYYNGRSHQHRGKIVDCIFNNPLKGGNLYFFTLGEDRFIIVYNITNSKDMEIEVSQRMNLNVSCAPVCMCWYPLYGLSSCIAVISDDGKLRIYNFQTEKMIKMISVPLYEESLRRILFVEHSANASGESEGENLQTYFIFCTSHSIGLAKYPLDGNPYGSLALASHPCGVNATVTNLQQHFLFTTGLKDSWTYMYEINHIALLKSEEEGGKGLDAFKSLFPTNEDPEEMKKLLINSVYSLESEIKMLKLGMDKEPFLKGEIPINCLEYVLSALGCFLSSDEFQLMLNDIEYENKYLHNGKKEALDCLDIMKLYVNYRPKEPLTREKISHAFKELISSEEDPDKISKSRFISILETGGDPLPKSELIAIVQTLKDTENQVSSVDENVKIESSILTGESEIAYKNIPDDLVINDVITEEIFFRDILCMDKAKEDLSSYVLKRDDFKLRQQPPKLEDFLSVVEEENMLQDIKKS</sequence>
<reference evidence="6 7" key="1">
    <citation type="submission" date="2024-04" db="EMBL/GenBank/DDBJ databases">
        <authorList>
            <person name="Rising A."/>
            <person name="Reimegard J."/>
            <person name="Sonavane S."/>
            <person name="Akerstrom W."/>
            <person name="Nylinder S."/>
            <person name="Hedman E."/>
            <person name="Kallberg Y."/>
        </authorList>
    </citation>
    <scope>NUCLEOTIDE SEQUENCE [LARGE SCALE GENOMIC DNA]</scope>
</reference>
<gene>
    <name evidence="6" type="ORF">LARSCL_LOCUS4851</name>
</gene>
<evidence type="ECO:0000256" key="2">
    <source>
        <dbReference type="ARBA" id="ARBA00022574"/>
    </source>
</evidence>
<dbReference type="PANTHER" id="PTHR13720:SF13">
    <property type="entry name" value="CILIA- AND FLAGELLA-ASSOCIATED PROTEIN 251"/>
    <property type="match status" value="1"/>
</dbReference>
<protein>
    <recommendedName>
        <fullName evidence="5">Cilia- and flagella-associated protein 251</fullName>
    </recommendedName>
</protein>
<keyword evidence="2" id="KW-0853">WD repeat</keyword>
<dbReference type="InterPro" id="IPR015943">
    <property type="entry name" value="WD40/YVTN_repeat-like_dom_sf"/>
</dbReference>
<evidence type="ECO:0000256" key="3">
    <source>
        <dbReference type="ARBA" id="ARBA00022737"/>
    </source>
</evidence>
<dbReference type="SMART" id="SM00320">
    <property type="entry name" value="WD40"/>
    <property type="match status" value="9"/>
</dbReference>
<dbReference type="SUPFAM" id="SSF117289">
    <property type="entry name" value="Nucleoporin domain"/>
    <property type="match status" value="1"/>
</dbReference>
<keyword evidence="4" id="KW-0966">Cell projection</keyword>
<dbReference type="InterPro" id="IPR011047">
    <property type="entry name" value="Quinoprotein_ADH-like_sf"/>
</dbReference>
<dbReference type="SUPFAM" id="SSF47473">
    <property type="entry name" value="EF-hand"/>
    <property type="match status" value="1"/>
</dbReference>
<dbReference type="GO" id="GO:0031514">
    <property type="term" value="C:motile cilium"/>
    <property type="evidence" value="ECO:0007669"/>
    <property type="project" value="TreeGrafter"/>
</dbReference>
<dbReference type="EMBL" id="CAXIEN010000042">
    <property type="protein sequence ID" value="CAL1269637.1"/>
    <property type="molecule type" value="Genomic_DNA"/>
</dbReference>
<dbReference type="Proteomes" id="UP001497382">
    <property type="component" value="Unassembled WGS sequence"/>
</dbReference>
<evidence type="ECO:0000256" key="4">
    <source>
        <dbReference type="ARBA" id="ARBA00023273"/>
    </source>
</evidence>
<comment type="caution">
    <text evidence="6">The sequence shown here is derived from an EMBL/GenBank/DDBJ whole genome shotgun (WGS) entry which is preliminary data.</text>
</comment>
<keyword evidence="7" id="KW-1185">Reference proteome</keyword>
<dbReference type="Gene3D" id="2.130.10.10">
    <property type="entry name" value="YVTN repeat-like/Quinoprotein amine dehydrogenase"/>
    <property type="match status" value="3"/>
</dbReference>
<organism evidence="6 7">
    <name type="scientific">Larinioides sclopetarius</name>
    <dbReference type="NCBI Taxonomy" id="280406"/>
    <lineage>
        <taxon>Eukaryota</taxon>
        <taxon>Metazoa</taxon>
        <taxon>Ecdysozoa</taxon>
        <taxon>Arthropoda</taxon>
        <taxon>Chelicerata</taxon>
        <taxon>Arachnida</taxon>
        <taxon>Araneae</taxon>
        <taxon>Araneomorphae</taxon>
        <taxon>Entelegynae</taxon>
        <taxon>Araneoidea</taxon>
        <taxon>Araneidae</taxon>
        <taxon>Larinioides</taxon>
    </lineage>
</organism>
<comment type="subcellular location">
    <subcellularLocation>
        <location evidence="1">Cell projection</location>
        <location evidence="1">Cilium</location>
    </subcellularLocation>
</comment>
<dbReference type="InterPro" id="IPR050630">
    <property type="entry name" value="WD_repeat_EMAP"/>
</dbReference>
<evidence type="ECO:0000256" key="1">
    <source>
        <dbReference type="ARBA" id="ARBA00004138"/>
    </source>
</evidence>
<accession>A0AAV1ZD41</accession>
<dbReference type="PANTHER" id="PTHR13720">
    <property type="entry name" value="WD-40 REPEAT PROTEIN"/>
    <property type="match status" value="1"/>
</dbReference>
<dbReference type="InterPro" id="IPR001680">
    <property type="entry name" value="WD40_rpt"/>
</dbReference>
<evidence type="ECO:0000256" key="5">
    <source>
        <dbReference type="ARBA" id="ARBA00040994"/>
    </source>
</evidence>
<name>A0AAV1ZD41_9ARAC</name>
<dbReference type="AlphaFoldDB" id="A0AAV1ZD41"/>
<dbReference type="InterPro" id="IPR011992">
    <property type="entry name" value="EF-hand-dom_pair"/>
</dbReference>
<keyword evidence="3" id="KW-0677">Repeat</keyword>
<evidence type="ECO:0000313" key="6">
    <source>
        <dbReference type="EMBL" id="CAL1269637.1"/>
    </source>
</evidence>
<dbReference type="Pfam" id="PF00400">
    <property type="entry name" value="WD40"/>
    <property type="match status" value="1"/>
</dbReference>
<proteinExistence type="predicted"/>
<evidence type="ECO:0000313" key="7">
    <source>
        <dbReference type="Proteomes" id="UP001497382"/>
    </source>
</evidence>
<dbReference type="SUPFAM" id="SSF50998">
    <property type="entry name" value="Quinoprotein alcohol dehydrogenase-like"/>
    <property type="match status" value="1"/>
</dbReference>